<dbReference type="KEGG" id="ccos:Pan44_06220"/>
<dbReference type="AlphaFoldDB" id="A0A517S903"/>
<dbReference type="RefSeq" id="WP_145027109.1">
    <property type="nucleotide sequence ID" value="NZ_CP036271.1"/>
</dbReference>
<reference evidence="3 4" key="1">
    <citation type="submission" date="2019-02" db="EMBL/GenBank/DDBJ databases">
        <title>Deep-cultivation of Planctomycetes and their phenomic and genomic characterization uncovers novel biology.</title>
        <authorList>
            <person name="Wiegand S."/>
            <person name="Jogler M."/>
            <person name="Boedeker C."/>
            <person name="Pinto D."/>
            <person name="Vollmers J."/>
            <person name="Rivas-Marin E."/>
            <person name="Kohn T."/>
            <person name="Peeters S.H."/>
            <person name="Heuer A."/>
            <person name="Rast P."/>
            <person name="Oberbeckmann S."/>
            <person name="Bunk B."/>
            <person name="Jeske O."/>
            <person name="Meyerdierks A."/>
            <person name="Storesund J.E."/>
            <person name="Kallscheuer N."/>
            <person name="Luecker S."/>
            <person name="Lage O.M."/>
            <person name="Pohl T."/>
            <person name="Merkel B.J."/>
            <person name="Hornburger P."/>
            <person name="Mueller R.-W."/>
            <person name="Bruemmer F."/>
            <person name="Labrenz M."/>
            <person name="Spormann A.M."/>
            <person name="Op den Camp H."/>
            <person name="Overmann J."/>
            <person name="Amann R."/>
            <person name="Jetten M.S.M."/>
            <person name="Mascher T."/>
            <person name="Medema M.H."/>
            <person name="Devos D.P."/>
            <person name="Kaster A.-K."/>
            <person name="Ovreas L."/>
            <person name="Rohde M."/>
            <person name="Galperin M.Y."/>
            <person name="Jogler C."/>
        </authorList>
    </citation>
    <scope>NUCLEOTIDE SEQUENCE [LARGE SCALE GENOMIC DNA]</scope>
    <source>
        <strain evidence="3 4">Pan44</strain>
    </source>
</reference>
<keyword evidence="1" id="KW-0175">Coiled coil</keyword>
<proteinExistence type="predicted"/>
<sequence precursor="true">MILLSVCLAWLTIAPVAFAELPWSRVDGLFPAGAKAGSVTRIRLTSGSELEATSNLTFSHPGITGSRVADSSPAENLFEVRVAPEVPPGLYDVALLGDLGLSNLRTFAVSTQDESTEAEPNETLLSATPAVLGAILNGRIGKPTDVDAYTFHATAGQRVIADCLASRIDSPLLPVMEILDARGRRIAFARSGRDEDATLVFEPPQAADYTLRVYDQTYRGGDDFVYRIDLNAAPYIVAVKPVFGKVGSTAEAQLLGFNLPAAQTSDQRRGRWLLGQLGVPITFPADPLGYDRLLPVTPREAATDSFSWRFESPAGSSQPVRMSLSENPPLLEVEPNQVRSQAQRLQLPAEIGGDFRTVGDLDQFQVDVVKDRPIWIEVFADRLGSRADAMLGLEFIPEGTNAPQTITSVDDNPTNLLPIGFDTRSDDPYFRFNPPANGTCLIQLRDQYGQTRGDATLDYRLVVRSPQPDFRLVAVPVSHGLGMVAPASLRRGDATAFMLVAFRRDGFDGPIEVPSGDLGGGLDCEGTVIPSGQTSAPLVIRSRLDSATPPRVIALTGRATIPTSGNVTTLIRPVRPAATIRNARKEHGQDAAAAVRLAREFVLSVSPEEAALELRSPAARHTAAQGCVIELPLELLRRAGAEAPVTISTHGLVPASKIDAANVTLAPGETSTRLRLTVRPDAPVQTVAFHVTALSKVQYQKNAIPRRDARLALDEITQRLKEAGDQAKIATAVSAAATQALETASKSATENSTEIASLEAARAAAAQKATEALNRVTQLETDRAAAEKRVHELDQPARELEITAVSSPLVINIVPPPIAVDIPAGKDVALPVGQSTDVVLKLTRQNGYTGPAEIELYVPGAGTGVSAATATAAPDVTELKLTLQAAPDASPGARSNVTIRARCGPLHVDAPIQLKVVP</sequence>
<feature type="coiled-coil region" evidence="1">
    <location>
        <begin position="755"/>
        <end position="789"/>
    </location>
</feature>
<keyword evidence="4" id="KW-1185">Reference proteome</keyword>
<dbReference type="Gene3D" id="2.60.120.380">
    <property type="match status" value="2"/>
</dbReference>
<dbReference type="InParanoid" id="A0A517S903"/>
<feature type="chain" id="PRO_5021759495" description="Peptidase C-terminal archaeal/bacterial domain-containing protein" evidence="2">
    <location>
        <begin position="20"/>
        <end position="918"/>
    </location>
</feature>
<evidence type="ECO:0000256" key="1">
    <source>
        <dbReference type="SAM" id="Coils"/>
    </source>
</evidence>
<gene>
    <name evidence="3" type="ORF">Pan44_06220</name>
</gene>
<evidence type="ECO:0000256" key="2">
    <source>
        <dbReference type="SAM" id="SignalP"/>
    </source>
</evidence>
<dbReference type="OrthoDB" id="237792at2"/>
<feature type="signal peptide" evidence="2">
    <location>
        <begin position="1"/>
        <end position="19"/>
    </location>
</feature>
<evidence type="ECO:0008006" key="5">
    <source>
        <dbReference type="Google" id="ProtNLM"/>
    </source>
</evidence>
<keyword evidence="2" id="KW-0732">Signal</keyword>
<name>A0A517S903_9PLAN</name>
<accession>A0A517S903</accession>
<protein>
    <recommendedName>
        <fullName evidence="5">Peptidase C-terminal archaeal/bacterial domain-containing protein</fullName>
    </recommendedName>
</protein>
<dbReference type="EMBL" id="CP036271">
    <property type="protein sequence ID" value="QDT52610.1"/>
    <property type="molecule type" value="Genomic_DNA"/>
</dbReference>
<evidence type="ECO:0000313" key="3">
    <source>
        <dbReference type="EMBL" id="QDT52610.1"/>
    </source>
</evidence>
<organism evidence="3 4">
    <name type="scientific">Caulifigura coniformis</name>
    <dbReference type="NCBI Taxonomy" id="2527983"/>
    <lineage>
        <taxon>Bacteria</taxon>
        <taxon>Pseudomonadati</taxon>
        <taxon>Planctomycetota</taxon>
        <taxon>Planctomycetia</taxon>
        <taxon>Planctomycetales</taxon>
        <taxon>Planctomycetaceae</taxon>
        <taxon>Caulifigura</taxon>
    </lineage>
</organism>
<dbReference type="Proteomes" id="UP000315700">
    <property type="component" value="Chromosome"/>
</dbReference>
<evidence type="ECO:0000313" key="4">
    <source>
        <dbReference type="Proteomes" id="UP000315700"/>
    </source>
</evidence>